<proteinExistence type="predicted"/>
<dbReference type="WBParaSite" id="Pan_g10787.t3">
    <property type="protein sequence ID" value="Pan_g10787.t3"/>
    <property type="gene ID" value="Pan_g10787"/>
</dbReference>
<evidence type="ECO:0000313" key="2">
    <source>
        <dbReference type="Proteomes" id="UP000492821"/>
    </source>
</evidence>
<organism evidence="2 3">
    <name type="scientific">Panagrellus redivivus</name>
    <name type="common">Microworm</name>
    <dbReference type="NCBI Taxonomy" id="6233"/>
    <lineage>
        <taxon>Eukaryota</taxon>
        <taxon>Metazoa</taxon>
        <taxon>Ecdysozoa</taxon>
        <taxon>Nematoda</taxon>
        <taxon>Chromadorea</taxon>
        <taxon>Rhabditida</taxon>
        <taxon>Tylenchina</taxon>
        <taxon>Panagrolaimomorpha</taxon>
        <taxon>Panagrolaimoidea</taxon>
        <taxon>Panagrolaimidae</taxon>
        <taxon>Panagrellus</taxon>
    </lineage>
</organism>
<accession>A0A7E4UP10</accession>
<evidence type="ECO:0000256" key="1">
    <source>
        <dbReference type="SAM" id="MobiDB-lite"/>
    </source>
</evidence>
<reference evidence="3" key="2">
    <citation type="submission" date="2020-10" db="UniProtKB">
        <authorList>
            <consortium name="WormBaseParasite"/>
        </authorList>
    </citation>
    <scope>IDENTIFICATION</scope>
</reference>
<reference evidence="2" key="1">
    <citation type="journal article" date="2013" name="Genetics">
        <title>The draft genome and transcriptome of Panagrellus redivivus are shaped by the harsh demands of a free-living lifestyle.</title>
        <authorList>
            <person name="Srinivasan J."/>
            <person name="Dillman A.R."/>
            <person name="Macchietto M.G."/>
            <person name="Heikkinen L."/>
            <person name="Lakso M."/>
            <person name="Fracchia K.M."/>
            <person name="Antoshechkin I."/>
            <person name="Mortazavi A."/>
            <person name="Wong G."/>
            <person name="Sternberg P.W."/>
        </authorList>
    </citation>
    <scope>NUCLEOTIDE SEQUENCE [LARGE SCALE GENOMIC DNA]</scope>
    <source>
        <strain evidence="2">MT8872</strain>
    </source>
</reference>
<dbReference type="PANTHER" id="PTHR31327:SF7">
    <property type="entry name" value="PDZ DOMAIN-CONTAINING PROTEIN"/>
    <property type="match status" value="1"/>
</dbReference>
<protein>
    <submittedName>
        <fullName evidence="3">PDZ domain-containing protein</fullName>
    </submittedName>
</protein>
<sequence>MELLQEKSGSERNKDKDKEENSFRGKLERFKRRHKALPEEKSVTADCKTSRPKEEPTRKAGSAGNEDKTRTEGSVRQRTDSSTRQRKKKKNINTDKDKPAEESSRHKEGDDVIVEPEGGASGASVRQKRNKKKPSAETGVEDAVEAKTARERRRSEPSDGGEVKTCREKKPDTESKRERKKKKHKRKEEDESKAIHYILEESDEDKKAKTELPSICTEAYGYGTGFPNWMLEVPRTISHEVKPPSKVPMVKVFKSMIVYDVPTELREHIDIGDIICKFNDQPVTTREDYTKLLASVLKSDETHTVRYTFYRTIRTRKIPPESLERTVPAGFELMSHDFDYLNAYITFVPKSQIGMNIKAYNGKVFASAIDNAQTGIARKSLLVGDAILMIDDQIVSGVKSTEDVLSAACHKKKFVRILIERAKSSSGVRQVKLALGTEKTVEINPRMGEDILDLCNEQIRHMRGRSEEDESHRSIYRGKWAEKGAPRTRRCREGIRGNPDFDRCQQCDLLGTHTSSASGDTPERMGWSKWGLRSRHSSTNGRSTSCQGSTAEGKQVTAGMATDPAGVLYLDRFLDSNKRVIINFFDGFCKLEAYFTSMLP</sequence>
<feature type="region of interest" description="Disordered" evidence="1">
    <location>
        <begin position="532"/>
        <end position="557"/>
    </location>
</feature>
<feature type="compositionally biased region" description="Basic and acidic residues" evidence="1">
    <location>
        <begin position="65"/>
        <end position="83"/>
    </location>
</feature>
<dbReference type="PANTHER" id="PTHR31327">
    <property type="entry name" value="SPERM MEIOSIS PDZ DOMAIN CONTAINING PROTEINS-RELATED"/>
    <property type="match status" value="1"/>
</dbReference>
<feature type="compositionally biased region" description="Basic and acidic residues" evidence="1">
    <location>
        <begin position="1"/>
        <end position="28"/>
    </location>
</feature>
<dbReference type="InterPro" id="IPR040264">
    <property type="entry name" value="T15H9.4-like"/>
</dbReference>
<dbReference type="Proteomes" id="UP000492821">
    <property type="component" value="Unassembled WGS sequence"/>
</dbReference>
<feature type="compositionally biased region" description="Polar residues" evidence="1">
    <location>
        <begin position="537"/>
        <end position="552"/>
    </location>
</feature>
<keyword evidence="2" id="KW-1185">Reference proteome</keyword>
<feature type="compositionally biased region" description="Basic and acidic residues" evidence="1">
    <location>
        <begin position="92"/>
        <end position="110"/>
    </location>
</feature>
<feature type="compositionally biased region" description="Basic and acidic residues" evidence="1">
    <location>
        <begin position="36"/>
        <end position="58"/>
    </location>
</feature>
<name>A0A7E4UP10_PANRE</name>
<feature type="region of interest" description="Disordered" evidence="1">
    <location>
        <begin position="1"/>
        <end position="191"/>
    </location>
</feature>
<evidence type="ECO:0000313" key="3">
    <source>
        <dbReference type="WBParaSite" id="Pan_g10787.t3"/>
    </source>
</evidence>
<dbReference type="AlphaFoldDB" id="A0A7E4UP10"/>
<feature type="compositionally biased region" description="Basic and acidic residues" evidence="1">
    <location>
        <begin position="144"/>
        <end position="177"/>
    </location>
</feature>